<evidence type="ECO:0000256" key="1">
    <source>
        <dbReference type="ARBA" id="ARBA00023015"/>
    </source>
</evidence>
<evidence type="ECO:0000256" key="2">
    <source>
        <dbReference type="ARBA" id="ARBA00023125"/>
    </source>
</evidence>
<sequence length="338" mass="35733">MVEDGREIPTLDEVARVAGVSRSTASRVINGRTYVSAKAREAVAQAVTSLGYSPNMLARSLAMKRTNSIALVVSEHGDRVLGDPFFARVLRGVHAGLAGSGLQLVLLMAQDEQDHGSMATYLTSGHVDGALVVSLHGEDPLPAQLVASGLPVVLCGRPLAKVEVPYVDSDNFNGAGQAAQYLIDQGRRLIGTIAGPRDMAVGIDRLSGWRRTLSMAGRPTDAIAHADFSLEGGMAAMEQLLTAFPALDAVFVASDLMAIGALHVLRGRGIRVPEDVAVVGFDDSGLAATSVPPLTTVRQPIEELGRTMTWRLLAQFEGDADLPPSVLLPTELIRRDTA</sequence>
<evidence type="ECO:0000313" key="5">
    <source>
        <dbReference type="EMBL" id="REH36360.1"/>
    </source>
</evidence>
<keyword evidence="3" id="KW-0804">Transcription</keyword>
<dbReference type="InterPro" id="IPR028082">
    <property type="entry name" value="Peripla_BP_I"/>
</dbReference>
<dbReference type="PRINTS" id="PR00036">
    <property type="entry name" value="HTHLACI"/>
</dbReference>
<dbReference type="Pfam" id="PF00356">
    <property type="entry name" value="LacI"/>
    <property type="match status" value="1"/>
</dbReference>
<dbReference type="Gene3D" id="3.40.50.2300">
    <property type="match status" value="2"/>
</dbReference>
<dbReference type="PROSITE" id="PS00356">
    <property type="entry name" value="HTH_LACI_1"/>
    <property type="match status" value="1"/>
</dbReference>
<dbReference type="InterPro" id="IPR046335">
    <property type="entry name" value="LacI/GalR-like_sensor"/>
</dbReference>
<dbReference type="CDD" id="cd01392">
    <property type="entry name" value="HTH_LacI"/>
    <property type="match status" value="1"/>
</dbReference>
<dbReference type="AlphaFoldDB" id="A0A3E0H2V6"/>
<dbReference type="InterPro" id="IPR010982">
    <property type="entry name" value="Lambda_DNA-bd_dom_sf"/>
</dbReference>
<keyword evidence="6" id="KW-1185">Reference proteome</keyword>
<dbReference type="EMBL" id="QUNO01000016">
    <property type="protein sequence ID" value="REH36360.1"/>
    <property type="molecule type" value="Genomic_DNA"/>
</dbReference>
<dbReference type="PANTHER" id="PTHR30146">
    <property type="entry name" value="LACI-RELATED TRANSCRIPTIONAL REPRESSOR"/>
    <property type="match status" value="1"/>
</dbReference>
<dbReference type="Gene3D" id="1.10.260.40">
    <property type="entry name" value="lambda repressor-like DNA-binding domains"/>
    <property type="match status" value="1"/>
</dbReference>
<gene>
    <name evidence="5" type="ORF">BCF44_116229</name>
</gene>
<feature type="domain" description="HTH lacI-type" evidence="4">
    <location>
        <begin position="9"/>
        <end position="63"/>
    </location>
</feature>
<dbReference type="InterPro" id="IPR000843">
    <property type="entry name" value="HTH_LacI"/>
</dbReference>
<protein>
    <submittedName>
        <fullName evidence="5">DNA-binding LacI/PurR family transcriptional regulator</fullName>
    </submittedName>
</protein>
<dbReference type="Pfam" id="PF13377">
    <property type="entry name" value="Peripla_BP_3"/>
    <property type="match status" value="1"/>
</dbReference>
<proteinExistence type="predicted"/>
<keyword evidence="1" id="KW-0805">Transcription regulation</keyword>
<evidence type="ECO:0000313" key="6">
    <source>
        <dbReference type="Proteomes" id="UP000256269"/>
    </source>
</evidence>
<comment type="caution">
    <text evidence="5">The sequence shown here is derived from an EMBL/GenBank/DDBJ whole genome shotgun (WGS) entry which is preliminary data.</text>
</comment>
<dbReference type="RefSeq" id="WP_116179642.1">
    <property type="nucleotide sequence ID" value="NZ_CP144375.1"/>
</dbReference>
<accession>A0A3E0H2V6</accession>
<dbReference type="SUPFAM" id="SSF47413">
    <property type="entry name" value="lambda repressor-like DNA-binding domains"/>
    <property type="match status" value="1"/>
</dbReference>
<dbReference type="OrthoDB" id="4268837at2"/>
<keyword evidence="2 5" id="KW-0238">DNA-binding</keyword>
<dbReference type="PROSITE" id="PS50932">
    <property type="entry name" value="HTH_LACI_2"/>
    <property type="match status" value="1"/>
</dbReference>
<dbReference type="CDD" id="cd06267">
    <property type="entry name" value="PBP1_LacI_sugar_binding-like"/>
    <property type="match status" value="1"/>
</dbReference>
<dbReference type="GO" id="GO:0000976">
    <property type="term" value="F:transcription cis-regulatory region binding"/>
    <property type="evidence" value="ECO:0007669"/>
    <property type="project" value="TreeGrafter"/>
</dbReference>
<organism evidence="5 6">
    <name type="scientific">Kutzneria buriramensis</name>
    <dbReference type="NCBI Taxonomy" id="1045776"/>
    <lineage>
        <taxon>Bacteria</taxon>
        <taxon>Bacillati</taxon>
        <taxon>Actinomycetota</taxon>
        <taxon>Actinomycetes</taxon>
        <taxon>Pseudonocardiales</taxon>
        <taxon>Pseudonocardiaceae</taxon>
        <taxon>Kutzneria</taxon>
    </lineage>
</organism>
<evidence type="ECO:0000256" key="3">
    <source>
        <dbReference type="ARBA" id="ARBA00023163"/>
    </source>
</evidence>
<dbReference type="GO" id="GO:0003700">
    <property type="term" value="F:DNA-binding transcription factor activity"/>
    <property type="evidence" value="ECO:0007669"/>
    <property type="project" value="TreeGrafter"/>
</dbReference>
<name>A0A3E0H2V6_9PSEU</name>
<dbReference type="SUPFAM" id="SSF53822">
    <property type="entry name" value="Periplasmic binding protein-like I"/>
    <property type="match status" value="1"/>
</dbReference>
<dbReference type="Proteomes" id="UP000256269">
    <property type="component" value="Unassembled WGS sequence"/>
</dbReference>
<evidence type="ECO:0000259" key="4">
    <source>
        <dbReference type="PROSITE" id="PS50932"/>
    </source>
</evidence>
<dbReference type="SMART" id="SM00354">
    <property type="entry name" value="HTH_LACI"/>
    <property type="match status" value="1"/>
</dbReference>
<reference evidence="5 6" key="1">
    <citation type="submission" date="2018-08" db="EMBL/GenBank/DDBJ databases">
        <title>Genomic Encyclopedia of Archaeal and Bacterial Type Strains, Phase II (KMG-II): from individual species to whole genera.</title>
        <authorList>
            <person name="Goeker M."/>
        </authorList>
    </citation>
    <scope>NUCLEOTIDE SEQUENCE [LARGE SCALE GENOMIC DNA]</scope>
    <source>
        <strain evidence="5 6">DSM 45791</strain>
    </source>
</reference>
<dbReference type="PANTHER" id="PTHR30146:SF109">
    <property type="entry name" value="HTH-TYPE TRANSCRIPTIONAL REGULATOR GALS"/>
    <property type="match status" value="1"/>
</dbReference>